<evidence type="ECO:0000313" key="6">
    <source>
        <dbReference type="Proteomes" id="UP000285173"/>
    </source>
</evidence>
<evidence type="ECO:0000313" key="1">
    <source>
        <dbReference type="EMBL" id="RGN52683.1"/>
    </source>
</evidence>
<evidence type="ECO:0000313" key="2">
    <source>
        <dbReference type="EMBL" id="RGZ50743.1"/>
    </source>
</evidence>
<dbReference type="Proteomes" id="UP000283732">
    <property type="component" value="Unassembled WGS sequence"/>
</dbReference>
<evidence type="ECO:0000313" key="4">
    <source>
        <dbReference type="Proteomes" id="UP000261088"/>
    </source>
</evidence>
<dbReference type="Proteomes" id="UP000261088">
    <property type="component" value="Unassembled WGS sequence"/>
</dbReference>
<reference evidence="4 5" key="1">
    <citation type="submission" date="2018-08" db="EMBL/GenBank/DDBJ databases">
        <title>A genome reference for cultivated species of the human gut microbiota.</title>
        <authorList>
            <person name="Zou Y."/>
            <person name="Xue W."/>
            <person name="Luo G."/>
        </authorList>
    </citation>
    <scope>NUCLEOTIDE SEQUENCE [LARGE SCALE GENOMIC DNA]</scope>
    <source>
        <strain evidence="3 5">AM16-50</strain>
        <strain evidence="2 6">AM50-15</strain>
        <strain evidence="1 4">OM05-11AA</strain>
    </source>
</reference>
<evidence type="ECO:0000313" key="5">
    <source>
        <dbReference type="Proteomes" id="UP000283732"/>
    </source>
</evidence>
<evidence type="ECO:0000313" key="3">
    <source>
        <dbReference type="EMBL" id="RHH75779.1"/>
    </source>
</evidence>
<protein>
    <submittedName>
        <fullName evidence="3">Uncharacterized protein</fullName>
    </submittedName>
</protein>
<dbReference type="Proteomes" id="UP000285173">
    <property type="component" value="Unassembled WGS sequence"/>
</dbReference>
<sequence>MNTRVNPPLTSGCREGKHPDVQITNIRVFSIKSHYLVENKRYALYLFSAVLEKDGVIVE</sequence>
<name>A0A3R6IVX4_9BACT</name>
<gene>
    <name evidence="3" type="ORF">DW191_14955</name>
    <name evidence="2" type="ORF">DW986_02705</name>
    <name evidence="1" type="ORF">DXB61_06230</name>
</gene>
<dbReference type="EMBL" id="QSEF01000003">
    <property type="protein sequence ID" value="RGZ50743.1"/>
    <property type="molecule type" value="Genomic_DNA"/>
</dbReference>
<accession>A0A3R6IVX4</accession>
<dbReference type="AlphaFoldDB" id="A0A3R6IVX4"/>
<organism evidence="3 5">
    <name type="scientific">Parabacteroides merdae</name>
    <dbReference type="NCBI Taxonomy" id="46503"/>
    <lineage>
        <taxon>Bacteria</taxon>
        <taxon>Pseudomonadati</taxon>
        <taxon>Bacteroidota</taxon>
        <taxon>Bacteroidia</taxon>
        <taxon>Bacteroidales</taxon>
        <taxon>Tannerellaceae</taxon>
        <taxon>Parabacteroides</taxon>
    </lineage>
</organism>
<comment type="caution">
    <text evidence="3">The sequence shown here is derived from an EMBL/GenBank/DDBJ whole genome shotgun (WGS) entry which is preliminary data.</text>
</comment>
<dbReference type="EMBL" id="QRKC01000007">
    <property type="protein sequence ID" value="RHH75779.1"/>
    <property type="molecule type" value="Genomic_DNA"/>
</dbReference>
<proteinExistence type="predicted"/>
<dbReference type="EMBL" id="QSUP01000005">
    <property type="protein sequence ID" value="RGN52683.1"/>
    <property type="molecule type" value="Genomic_DNA"/>
</dbReference>